<feature type="domain" description="EF-hand" evidence="4">
    <location>
        <begin position="547"/>
        <end position="582"/>
    </location>
</feature>
<dbReference type="InterPro" id="IPR002048">
    <property type="entry name" value="EF_hand_dom"/>
</dbReference>
<dbReference type="SUPFAM" id="SSF47473">
    <property type="entry name" value="EF-hand"/>
    <property type="match status" value="1"/>
</dbReference>
<feature type="compositionally biased region" description="Polar residues" evidence="3">
    <location>
        <begin position="44"/>
        <end position="94"/>
    </location>
</feature>
<gene>
    <name evidence="5" type="ORF">TEOVI_000864300</name>
</gene>
<evidence type="ECO:0000256" key="3">
    <source>
        <dbReference type="SAM" id="MobiDB-lite"/>
    </source>
</evidence>
<organism evidence="5 6">
    <name type="scientific">Trypanosoma equiperdum</name>
    <dbReference type="NCBI Taxonomy" id="5694"/>
    <lineage>
        <taxon>Eukaryota</taxon>
        <taxon>Discoba</taxon>
        <taxon>Euglenozoa</taxon>
        <taxon>Kinetoplastea</taxon>
        <taxon>Metakinetoplastina</taxon>
        <taxon>Trypanosomatida</taxon>
        <taxon>Trypanosomatidae</taxon>
        <taxon>Trypanosoma</taxon>
    </lineage>
</organism>
<sequence>MATTNPQQRRTHAAKVVLSQLYATWVTSESGMTEIEKAIEEIMSLQQKGRKTNGSPPNESSNATNRHSAEPQQQRNPADAQNNYHSDPNTTPVQATPRRSSSPQPTSPGNARRRQGDDAPRSPSPVHKTRLYGVDELDFSHRVGSPGGTTTASPGGIHHVKPVVDPMAPVPHLSSSTGVTNNNISGVSNNSNVNVASIQPTTHFLSPGSLDVSVTSVVVPNESFASIETSVAGSSMPSQRVVHLSGNFASLPPENVERATLNDIPVFYSGKDRKGGRKSLVEAEEHALRNFFALKGSAVNRKVAKGAVAPIDASKTVRKGQFGKLCQDVFGVPTWLKDALFRRIAVTSGVSESTALTYEQISTFYYNVFGPLSINRRLFELLRNDSRSEHLTLQNLKDATRYLVDSHPGLEFLKQPEFQEYYCRTVAIRIVYSLERQQCGFISWYDFDRSDLPEVMQEVDEKDVNVVLQYFSYEHFYVLYCKFWELDTDRDQLVGFDDMCKYGQGAICPSVIKRVVEGAGRPLKSGKPGKLDFEDFVYFCLSEEDKNSRSAVYYWFKVLDVDGDGILSGYELYEFFQENQQRFLEYFECPESDLSYPDMMCQMMDMLGFSHVSEEKFGLKLSDLHSCATPANFFNMVFNAHKFMLFEHRDPFLEHQQKVRPEKTEWDRFARAEYDRMASEA</sequence>
<dbReference type="PANTHER" id="PTHR14095:SF2">
    <property type="entry name" value="EF-HAND DOMAIN-CONTAINING PROTEIN"/>
    <property type="match status" value="1"/>
</dbReference>
<feature type="region of interest" description="Disordered" evidence="3">
    <location>
        <begin position="137"/>
        <end position="156"/>
    </location>
</feature>
<dbReference type="PANTHER" id="PTHR14095">
    <property type="entry name" value="PHOSPHATASE 2A REGULATORY SUBUNIT-RELATED"/>
    <property type="match status" value="1"/>
</dbReference>
<dbReference type="AlphaFoldDB" id="A0A1G4HYN1"/>
<evidence type="ECO:0000313" key="6">
    <source>
        <dbReference type="Proteomes" id="UP000195570"/>
    </source>
</evidence>
<accession>A0A1G4HYN1</accession>
<dbReference type="FunFam" id="1.10.238.10:FF:000025">
    <property type="entry name" value="serine/threonine-protein phosphatase 2A regulatory subunit B'' subunit alpha"/>
    <property type="match status" value="1"/>
</dbReference>
<dbReference type="PROSITE" id="PS50222">
    <property type="entry name" value="EF_HAND_2"/>
    <property type="match status" value="1"/>
</dbReference>
<evidence type="ECO:0000259" key="4">
    <source>
        <dbReference type="PROSITE" id="PS50222"/>
    </source>
</evidence>
<dbReference type="GeneID" id="92382577"/>
<dbReference type="VEuPathDB" id="TriTrypDB:TEOVI_000864300"/>
<dbReference type="GO" id="GO:0019888">
    <property type="term" value="F:protein phosphatase regulator activity"/>
    <property type="evidence" value="ECO:0007669"/>
    <property type="project" value="TreeGrafter"/>
</dbReference>
<dbReference type="InterPro" id="IPR011992">
    <property type="entry name" value="EF-hand-dom_pair"/>
</dbReference>
<protein>
    <recommendedName>
        <fullName evidence="4">EF-hand domain-containing protein</fullName>
    </recommendedName>
</protein>
<dbReference type="PROSITE" id="PS00018">
    <property type="entry name" value="EF_HAND_1"/>
    <property type="match status" value="2"/>
</dbReference>
<dbReference type="EMBL" id="CZPT02000058">
    <property type="protein sequence ID" value="SCU64413.1"/>
    <property type="molecule type" value="Genomic_DNA"/>
</dbReference>
<dbReference type="FunFam" id="1.10.238.220:FF:000003">
    <property type="entry name" value="Phosphoprotein phosphatase 2A regulatory subunit"/>
    <property type="match status" value="1"/>
</dbReference>
<keyword evidence="6" id="KW-1185">Reference proteome</keyword>
<dbReference type="RefSeq" id="XP_067076183.1">
    <property type="nucleotide sequence ID" value="XM_067220082.1"/>
</dbReference>
<comment type="caution">
    <text evidence="5">The sequence shown here is derived from an EMBL/GenBank/DDBJ whole genome shotgun (WGS) entry which is preliminary data.</text>
</comment>
<dbReference type="GO" id="GO:0000159">
    <property type="term" value="C:protein phosphatase type 2A complex"/>
    <property type="evidence" value="ECO:0007669"/>
    <property type="project" value="TreeGrafter"/>
</dbReference>
<dbReference type="InterPro" id="IPR041534">
    <property type="entry name" value="EF-hand_13"/>
</dbReference>
<feature type="region of interest" description="Disordered" evidence="3">
    <location>
        <begin position="40"/>
        <end position="131"/>
    </location>
</feature>
<name>A0A1G4HYN1_TRYEQ</name>
<proteinExistence type="predicted"/>
<evidence type="ECO:0000313" key="5">
    <source>
        <dbReference type="EMBL" id="SCU64413.1"/>
    </source>
</evidence>
<dbReference type="Pfam" id="PF17958">
    <property type="entry name" value="EF-hand_13"/>
    <property type="match status" value="1"/>
</dbReference>
<dbReference type="Gene3D" id="1.10.238.220">
    <property type="match status" value="1"/>
</dbReference>
<dbReference type="InterPro" id="IPR018247">
    <property type="entry name" value="EF_Hand_1_Ca_BS"/>
</dbReference>
<evidence type="ECO:0000256" key="1">
    <source>
        <dbReference type="ARBA" id="ARBA00022723"/>
    </source>
</evidence>
<feature type="compositionally biased region" description="Low complexity" evidence="3">
    <location>
        <begin position="96"/>
        <end position="108"/>
    </location>
</feature>
<dbReference type="GO" id="GO:0005509">
    <property type="term" value="F:calcium ion binding"/>
    <property type="evidence" value="ECO:0007669"/>
    <property type="project" value="InterPro"/>
</dbReference>
<dbReference type="Gene3D" id="1.10.238.10">
    <property type="entry name" value="EF-hand"/>
    <property type="match status" value="1"/>
</dbReference>
<keyword evidence="1" id="KW-0479">Metal-binding</keyword>
<evidence type="ECO:0000256" key="2">
    <source>
        <dbReference type="ARBA" id="ARBA00022837"/>
    </source>
</evidence>
<keyword evidence="2" id="KW-0106">Calcium</keyword>
<reference evidence="5" key="1">
    <citation type="submission" date="2016-09" db="EMBL/GenBank/DDBJ databases">
        <authorList>
            <person name="Hebert L."/>
            <person name="Moumen B."/>
        </authorList>
    </citation>
    <scope>NUCLEOTIDE SEQUENCE [LARGE SCALE GENOMIC DNA]</scope>
    <source>
        <strain evidence="5">OVI</strain>
    </source>
</reference>
<dbReference type="CDD" id="cd21504">
    <property type="entry name" value="PPP2R3A_B-like"/>
    <property type="match status" value="1"/>
</dbReference>
<dbReference type="Proteomes" id="UP000195570">
    <property type="component" value="Unassembled WGS sequence"/>
</dbReference>